<dbReference type="AlphaFoldDB" id="A0A8H6G6B8"/>
<feature type="compositionally biased region" description="Basic and acidic residues" evidence="1">
    <location>
        <begin position="10"/>
        <end position="26"/>
    </location>
</feature>
<comment type="caution">
    <text evidence="2">The sequence shown here is derived from an EMBL/GenBank/DDBJ whole genome shotgun (WGS) entry which is preliminary data.</text>
</comment>
<evidence type="ECO:0000313" key="3">
    <source>
        <dbReference type="Proteomes" id="UP000578531"/>
    </source>
</evidence>
<evidence type="ECO:0000313" key="2">
    <source>
        <dbReference type="EMBL" id="KAF6241403.1"/>
    </source>
</evidence>
<dbReference type="EMBL" id="JACCJC010000001">
    <property type="protein sequence ID" value="KAF6241403.1"/>
    <property type="molecule type" value="Genomic_DNA"/>
</dbReference>
<reference evidence="2 3" key="1">
    <citation type="journal article" date="2020" name="Genomics">
        <title>Complete, high-quality genomes from long-read metagenomic sequencing of two wolf lichen thalli reveals enigmatic genome architecture.</title>
        <authorList>
            <person name="McKenzie S.K."/>
            <person name="Walston R.F."/>
            <person name="Allen J.L."/>
        </authorList>
    </citation>
    <scope>NUCLEOTIDE SEQUENCE [LARGE SCALE GENOMIC DNA]</scope>
    <source>
        <strain evidence="2">WasteWater2</strain>
    </source>
</reference>
<feature type="region of interest" description="Disordered" evidence="1">
    <location>
        <begin position="141"/>
        <end position="171"/>
    </location>
</feature>
<feature type="region of interest" description="Disordered" evidence="1">
    <location>
        <begin position="84"/>
        <end position="114"/>
    </location>
</feature>
<feature type="compositionally biased region" description="Polar residues" evidence="1">
    <location>
        <begin position="161"/>
        <end position="171"/>
    </location>
</feature>
<evidence type="ECO:0000256" key="1">
    <source>
        <dbReference type="SAM" id="MobiDB-lite"/>
    </source>
</evidence>
<feature type="compositionally biased region" description="Polar residues" evidence="1">
    <location>
        <begin position="193"/>
        <end position="209"/>
    </location>
</feature>
<dbReference type="Proteomes" id="UP000578531">
    <property type="component" value="Unassembled WGS sequence"/>
</dbReference>
<dbReference type="GeneID" id="59281793"/>
<organism evidence="2 3">
    <name type="scientific">Letharia columbiana</name>
    <dbReference type="NCBI Taxonomy" id="112416"/>
    <lineage>
        <taxon>Eukaryota</taxon>
        <taxon>Fungi</taxon>
        <taxon>Dikarya</taxon>
        <taxon>Ascomycota</taxon>
        <taxon>Pezizomycotina</taxon>
        <taxon>Lecanoromycetes</taxon>
        <taxon>OSLEUM clade</taxon>
        <taxon>Lecanoromycetidae</taxon>
        <taxon>Lecanorales</taxon>
        <taxon>Lecanorineae</taxon>
        <taxon>Parmeliaceae</taxon>
        <taxon>Letharia</taxon>
    </lineage>
</organism>
<name>A0A8H6G6B8_9LECA</name>
<dbReference type="RefSeq" id="XP_037170643.1">
    <property type="nucleotide sequence ID" value="XM_037302064.1"/>
</dbReference>
<keyword evidence="3" id="KW-1185">Reference proteome</keyword>
<feature type="region of interest" description="Disordered" evidence="1">
    <location>
        <begin position="184"/>
        <end position="210"/>
    </location>
</feature>
<accession>A0A8H6G6B8</accession>
<gene>
    <name evidence="2" type="ORF">HO173_000113</name>
</gene>
<proteinExistence type="predicted"/>
<feature type="region of interest" description="Disordered" evidence="1">
    <location>
        <begin position="1"/>
        <end position="26"/>
    </location>
</feature>
<protein>
    <submittedName>
        <fullName evidence="2">Uncharacterized protein</fullName>
    </submittedName>
</protein>
<sequence length="273" mass="30001">MLRESPMADAADHEEQQKLRNQRKKLDSKEVEFMEQEFQKWADECQKLQKKKKKSTMHKQTQKKIAVVEPNSFDEMIDSVDTLLSSLTPPTTETSSPTKTSNTTTTTHPSPPTASTIQIAELDACETAITKPSLPYLHPARKSTRAHDHRDSTPPPPPPLTFTTALHSNPPTRTDLAFARNLSTAHHSDQDQRTIATKPQPSSAPTLTAVTHHGGKTNVFKAAIGAMTRRRGGKKRAVIEAAVDVVARRRGKGAAEKKKGRMGGDGVVVFRGC</sequence>